<keyword evidence="4" id="KW-1185">Reference proteome</keyword>
<evidence type="ECO:0000313" key="4">
    <source>
        <dbReference type="Proteomes" id="UP001249851"/>
    </source>
</evidence>
<feature type="transmembrane region" description="Helical" evidence="1">
    <location>
        <begin position="21"/>
        <end position="39"/>
    </location>
</feature>
<dbReference type="GO" id="GO:0055074">
    <property type="term" value="P:calcium ion homeostasis"/>
    <property type="evidence" value="ECO:0007669"/>
    <property type="project" value="TreeGrafter"/>
</dbReference>
<name>A0AAD9V4J8_ACRCE</name>
<dbReference type="EMBL" id="JARQWQ010000034">
    <property type="protein sequence ID" value="KAK2561003.1"/>
    <property type="molecule type" value="Genomic_DNA"/>
</dbReference>
<comment type="caution">
    <text evidence="3">The sequence shown here is derived from an EMBL/GenBank/DDBJ whole genome shotgun (WGS) entry which is preliminary data.</text>
</comment>
<keyword evidence="1" id="KW-0812">Transmembrane</keyword>
<dbReference type="PANTHER" id="PTHR16213:SF78">
    <property type="entry name" value="SELENOPROTEIN N"/>
    <property type="match status" value="1"/>
</dbReference>
<organism evidence="3 4">
    <name type="scientific">Acropora cervicornis</name>
    <name type="common">Staghorn coral</name>
    <dbReference type="NCBI Taxonomy" id="6130"/>
    <lineage>
        <taxon>Eukaryota</taxon>
        <taxon>Metazoa</taxon>
        <taxon>Cnidaria</taxon>
        <taxon>Anthozoa</taxon>
        <taxon>Hexacorallia</taxon>
        <taxon>Scleractinia</taxon>
        <taxon>Astrocoeniina</taxon>
        <taxon>Acroporidae</taxon>
        <taxon>Acropora</taxon>
    </lineage>
</organism>
<dbReference type="PANTHER" id="PTHR16213">
    <property type="entry name" value="SELENOPROTEIN N"/>
    <property type="match status" value="1"/>
</dbReference>
<reference evidence="3" key="2">
    <citation type="journal article" date="2023" name="Science">
        <title>Genomic signatures of disease resistance in endangered staghorn corals.</title>
        <authorList>
            <person name="Vollmer S.V."/>
            <person name="Selwyn J.D."/>
            <person name="Despard B.A."/>
            <person name="Roesel C.L."/>
        </authorList>
    </citation>
    <scope>NUCLEOTIDE SEQUENCE</scope>
    <source>
        <strain evidence="3">K2</strain>
    </source>
</reference>
<dbReference type="GO" id="GO:0005509">
    <property type="term" value="F:calcium ion binding"/>
    <property type="evidence" value="ECO:0007669"/>
    <property type="project" value="InterPro"/>
</dbReference>
<feature type="domain" description="EF-hand" evidence="2">
    <location>
        <begin position="69"/>
        <end position="104"/>
    </location>
</feature>
<keyword evidence="1" id="KW-0472">Membrane</keyword>
<gene>
    <name evidence="3" type="ORF">P5673_016131</name>
</gene>
<evidence type="ECO:0000259" key="2">
    <source>
        <dbReference type="PROSITE" id="PS50222"/>
    </source>
</evidence>
<accession>A0AAD9V4J8</accession>
<evidence type="ECO:0000256" key="1">
    <source>
        <dbReference type="SAM" id="Phobius"/>
    </source>
</evidence>
<keyword evidence="1" id="KW-1133">Transmembrane helix</keyword>
<reference evidence="3" key="1">
    <citation type="journal article" date="2023" name="G3 (Bethesda)">
        <title>Whole genome assembly and annotation of the endangered Caribbean coral Acropora cervicornis.</title>
        <authorList>
            <person name="Selwyn J.D."/>
            <person name="Vollmer S.V."/>
        </authorList>
    </citation>
    <scope>NUCLEOTIDE SEQUENCE</scope>
    <source>
        <strain evidence="3">K2</strain>
    </source>
</reference>
<protein>
    <submittedName>
        <fullName evidence="3">Selenoprotein N</fullName>
    </submittedName>
</protein>
<proteinExistence type="predicted"/>
<evidence type="ECO:0000313" key="3">
    <source>
        <dbReference type="EMBL" id="KAK2561003.1"/>
    </source>
</evidence>
<dbReference type="GO" id="GO:0005789">
    <property type="term" value="C:endoplasmic reticulum membrane"/>
    <property type="evidence" value="ECO:0007669"/>
    <property type="project" value="TreeGrafter"/>
</dbReference>
<sequence length="508" mass="57694">MMETNKSGDSVEQNLSKNRTSGFKLVLASILVAVIAVTSDRFVLSPVLSNVFKQEEKNEQGVQFVQNGGVDEEIVSLFVNYDEDLDGVIDLAEFIQVGNRILNREVVGDSHQKTPIENGLPRDLFHSTSGEEENLMIVSYFTPVVLSSMEKYSKNQNSDFYNENEKQMQGLKSWTMAHVPSASFSVKEFKAFLPAPDQTYNLLQAQPWYILEPRVEKDGPGLTNNRYYPPVVKGRLAIIFKLLAMFHPRPFVLTRFSPQGSVACTRAENNEFLDIVFRIHAEYQLNEPPLLPFWFTPGQFLGNIVMKKDGSHVESFHLAVPNNRSLNVDMEWLVKEKEEADVDVEMEVDIGFLPQLELRVESPLPGNNIKWDREISFEEAYKAIEEKFYGSGRTLRDGPLESSPIVHLLMEKFISSWSLVAELKVIAANATEREISEAAKAHLNIYRFPVESVVSLPNGTVLSRLNANHLMENDGDQLEIPSEFDNDLSFKYYRFLEEGLAKVNKIKL</sequence>
<dbReference type="Proteomes" id="UP001249851">
    <property type="component" value="Unassembled WGS sequence"/>
</dbReference>
<dbReference type="PROSITE" id="PS50222">
    <property type="entry name" value="EF_HAND_2"/>
    <property type="match status" value="1"/>
</dbReference>
<dbReference type="InterPro" id="IPR002048">
    <property type="entry name" value="EF_hand_dom"/>
</dbReference>
<dbReference type="AlphaFoldDB" id="A0AAD9V4J8"/>